<comment type="caution">
    <text evidence="1">The sequence shown here is derived from an EMBL/GenBank/DDBJ whole genome shotgun (WGS) entry which is preliminary data.</text>
</comment>
<evidence type="ECO:0000313" key="1">
    <source>
        <dbReference type="EMBL" id="KAK4020708.1"/>
    </source>
</evidence>
<gene>
    <name evidence="1" type="ORF">OUZ56_002663</name>
</gene>
<protein>
    <submittedName>
        <fullName evidence="1">Uncharacterized protein</fullName>
    </submittedName>
</protein>
<accession>A0ABR0A6S3</accession>
<dbReference type="Proteomes" id="UP001234178">
    <property type="component" value="Unassembled WGS sequence"/>
</dbReference>
<keyword evidence="2" id="KW-1185">Reference proteome</keyword>
<dbReference type="EMBL" id="JAOYFB010000036">
    <property type="protein sequence ID" value="KAK4020708.1"/>
    <property type="molecule type" value="Genomic_DNA"/>
</dbReference>
<evidence type="ECO:0000313" key="2">
    <source>
        <dbReference type="Proteomes" id="UP001234178"/>
    </source>
</evidence>
<organism evidence="1 2">
    <name type="scientific">Daphnia magna</name>
    <dbReference type="NCBI Taxonomy" id="35525"/>
    <lineage>
        <taxon>Eukaryota</taxon>
        <taxon>Metazoa</taxon>
        <taxon>Ecdysozoa</taxon>
        <taxon>Arthropoda</taxon>
        <taxon>Crustacea</taxon>
        <taxon>Branchiopoda</taxon>
        <taxon>Diplostraca</taxon>
        <taxon>Cladocera</taxon>
        <taxon>Anomopoda</taxon>
        <taxon>Daphniidae</taxon>
        <taxon>Daphnia</taxon>
    </lineage>
</organism>
<name>A0ABR0A6S3_9CRUS</name>
<sequence>MNGMFKNRGRIDIVSISGIVYNSFDQKNCVTSLASASQFHKSPSSIKGPAIVMTAGRPHGRALFRTNDGMKKIKY</sequence>
<reference evidence="1 2" key="1">
    <citation type="journal article" date="2023" name="Nucleic Acids Res.">
        <title>The hologenome of Daphnia magna reveals possible DNA methylation and microbiome-mediated evolution of the host genome.</title>
        <authorList>
            <person name="Chaturvedi A."/>
            <person name="Li X."/>
            <person name="Dhandapani V."/>
            <person name="Marshall H."/>
            <person name="Kissane S."/>
            <person name="Cuenca-Cambronero M."/>
            <person name="Asole G."/>
            <person name="Calvet F."/>
            <person name="Ruiz-Romero M."/>
            <person name="Marangio P."/>
            <person name="Guigo R."/>
            <person name="Rago D."/>
            <person name="Mirbahai L."/>
            <person name="Eastwood N."/>
            <person name="Colbourne J.K."/>
            <person name="Zhou J."/>
            <person name="Mallon E."/>
            <person name="Orsini L."/>
        </authorList>
    </citation>
    <scope>NUCLEOTIDE SEQUENCE [LARGE SCALE GENOMIC DNA]</scope>
    <source>
        <strain evidence="1">LRV0_1</strain>
    </source>
</reference>
<proteinExistence type="predicted"/>